<dbReference type="EMBL" id="QGDH01000033">
    <property type="protein sequence ID" value="RAR13570.1"/>
    <property type="molecule type" value="Genomic_DNA"/>
</dbReference>
<evidence type="ECO:0000313" key="4">
    <source>
        <dbReference type="Proteomes" id="UP000249619"/>
    </source>
</evidence>
<keyword evidence="2" id="KW-1133">Transmembrane helix</keyword>
<sequence length="205" mass="22452">MASQQPSPPQLQSPSPPLPHSTTPSKPLDKNTKTQGKPLQEIQSTSYHPISPSTTNTILTITFLALITILSIIHLIHQSTANVFEISNIFLLSPILSIISIAALLWRKYKSWRVRRMILDEEEAVGWMDEDETLEEGGELYAVGWEDGSRDTHVCTLSYNNAICASLLNEAETAGSTLFPSCTATTQRSTPKQHPNTNGVSGPLA</sequence>
<reference evidence="4" key="1">
    <citation type="submission" date="2018-05" db="EMBL/GenBank/DDBJ databases">
        <title>Draft genome sequence of Stemphylium lycopersici strain CIDEFI 213.</title>
        <authorList>
            <person name="Medina R."/>
            <person name="Franco M.E.E."/>
            <person name="Lucentini C.G."/>
            <person name="Saparrat M.C.N."/>
            <person name="Balatti P.A."/>
        </authorList>
    </citation>
    <scope>NUCLEOTIDE SEQUENCE [LARGE SCALE GENOMIC DNA]</scope>
    <source>
        <strain evidence="4">CIDEFI 213</strain>
    </source>
</reference>
<feature type="region of interest" description="Disordered" evidence="1">
    <location>
        <begin position="183"/>
        <end position="205"/>
    </location>
</feature>
<name>A0A364N8I0_STELY</name>
<keyword evidence="4" id="KW-1185">Reference proteome</keyword>
<feature type="compositionally biased region" description="Pro residues" evidence="1">
    <location>
        <begin position="1"/>
        <end position="19"/>
    </location>
</feature>
<feature type="transmembrane region" description="Helical" evidence="2">
    <location>
        <begin position="89"/>
        <end position="106"/>
    </location>
</feature>
<evidence type="ECO:0000313" key="3">
    <source>
        <dbReference type="EMBL" id="RAR13570.1"/>
    </source>
</evidence>
<evidence type="ECO:0000256" key="2">
    <source>
        <dbReference type="SAM" id="Phobius"/>
    </source>
</evidence>
<gene>
    <name evidence="3" type="ORF">DDE83_003027</name>
</gene>
<feature type="transmembrane region" description="Helical" evidence="2">
    <location>
        <begin position="58"/>
        <end position="77"/>
    </location>
</feature>
<dbReference type="Proteomes" id="UP000249619">
    <property type="component" value="Unassembled WGS sequence"/>
</dbReference>
<comment type="caution">
    <text evidence="3">The sequence shown here is derived from an EMBL/GenBank/DDBJ whole genome shotgun (WGS) entry which is preliminary data.</text>
</comment>
<dbReference type="AlphaFoldDB" id="A0A364N8I0"/>
<protein>
    <submittedName>
        <fullName evidence="3">Beta-ketoacyl synthase</fullName>
    </submittedName>
</protein>
<proteinExistence type="predicted"/>
<keyword evidence="2" id="KW-0812">Transmembrane</keyword>
<feature type="compositionally biased region" description="Polar residues" evidence="1">
    <location>
        <begin position="33"/>
        <end position="48"/>
    </location>
</feature>
<evidence type="ECO:0000256" key="1">
    <source>
        <dbReference type="SAM" id="MobiDB-lite"/>
    </source>
</evidence>
<feature type="region of interest" description="Disordered" evidence="1">
    <location>
        <begin position="1"/>
        <end position="48"/>
    </location>
</feature>
<organism evidence="3 4">
    <name type="scientific">Stemphylium lycopersici</name>
    <name type="common">Tomato gray leaf spot disease fungus</name>
    <name type="synonym">Thyrospora lycopersici</name>
    <dbReference type="NCBI Taxonomy" id="183478"/>
    <lineage>
        <taxon>Eukaryota</taxon>
        <taxon>Fungi</taxon>
        <taxon>Dikarya</taxon>
        <taxon>Ascomycota</taxon>
        <taxon>Pezizomycotina</taxon>
        <taxon>Dothideomycetes</taxon>
        <taxon>Pleosporomycetidae</taxon>
        <taxon>Pleosporales</taxon>
        <taxon>Pleosporineae</taxon>
        <taxon>Pleosporaceae</taxon>
        <taxon>Stemphylium</taxon>
    </lineage>
</organism>
<keyword evidence="2" id="KW-0472">Membrane</keyword>
<accession>A0A364N8I0</accession>